<dbReference type="GO" id="GO:0006814">
    <property type="term" value="P:sodium ion transport"/>
    <property type="evidence" value="ECO:0007669"/>
    <property type="project" value="UniProtKB-KW"/>
</dbReference>
<feature type="transmembrane region" description="Helical" evidence="13">
    <location>
        <begin position="309"/>
        <end position="334"/>
    </location>
</feature>
<evidence type="ECO:0000313" key="16">
    <source>
        <dbReference type="EMBL" id="KYC50217.1"/>
    </source>
</evidence>
<dbReference type="PANTHER" id="PTHR48086">
    <property type="entry name" value="SODIUM/PROLINE SYMPORTER-RELATED"/>
    <property type="match status" value="1"/>
</dbReference>
<evidence type="ECO:0000256" key="7">
    <source>
        <dbReference type="ARBA" id="ARBA00022989"/>
    </source>
</evidence>
<accession>A0A150IRJ9</accession>
<keyword evidence="9" id="KW-0406">Ion transport</keyword>
<accession>A0A150IYZ6</accession>
<dbReference type="PATRIC" id="fig|1706436.3.peg.762"/>
<comment type="subcellular location">
    <subcellularLocation>
        <location evidence="1">Cell membrane</location>
        <topology evidence="1">Multi-pass membrane protein</topology>
    </subcellularLocation>
</comment>
<dbReference type="Proteomes" id="UP000091929">
    <property type="component" value="Unassembled WGS sequence"/>
</dbReference>
<comment type="caution">
    <text evidence="15">The sequence shown here is derived from an EMBL/GenBank/DDBJ whole genome shotgun (WGS) entry which is preliminary data.</text>
</comment>
<accession>A0A150IKS9</accession>
<dbReference type="PROSITE" id="PS50283">
    <property type="entry name" value="NA_SOLUT_SYMP_3"/>
    <property type="match status" value="1"/>
</dbReference>
<dbReference type="GO" id="GO:0005886">
    <property type="term" value="C:plasma membrane"/>
    <property type="evidence" value="ECO:0007669"/>
    <property type="project" value="UniProtKB-SubCell"/>
</dbReference>
<evidence type="ECO:0000256" key="4">
    <source>
        <dbReference type="ARBA" id="ARBA00022475"/>
    </source>
</evidence>
<evidence type="ECO:0000313" key="17">
    <source>
        <dbReference type="Proteomes" id="UP000091929"/>
    </source>
</evidence>
<dbReference type="InterPro" id="IPR050277">
    <property type="entry name" value="Sodium:Solute_Symporter"/>
</dbReference>
<keyword evidence="3" id="KW-0813">Transport</keyword>
<evidence type="ECO:0000256" key="2">
    <source>
        <dbReference type="ARBA" id="ARBA00006434"/>
    </source>
</evidence>
<evidence type="ECO:0000256" key="3">
    <source>
        <dbReference type="ARBA" id="ARBA00022448"/>
    </source>
</evidence>
<dbReference type="CDD" id="cd10322">
    <property type="entry name" value="SLC5sbd"/>
    <property type="match status" value="1"/>
</dbReference>
<feature type="transmembrane region" description="Helical" evidence="13">
    <location>
        <begin position="346"/>
        <end position="365"/>
    </location>
</feature>
<feature type="transmembrane region" description="Helical" evidence="13">
    <location>
        <begin position="150"/>
        <end position="169"/>
    </location>
</feature>
<dbReference type="AlphaFoldDB" id="A0A150IRJ9"/>
<dbReference type="EMBL" id="LNGF01000020">
    <property type="protein sequence ID" value="KYC47600.1"/>
    <property type="molecule type" value="Genomic_DNA"/>
</dbReference>
<keyword evidence="8" id="KW-0915">Sodium</keyword>
<evidence type="ECO:0000256" key="12">
    <source>
        <dbReference type="RuleBase" id="RU362091"/>
    </source>
</evidence>
<evidence type="ECO:0000256" key="9">
    <source>
        <dbReference type="ARBA" id="ARBA00023065"/>
    </source>
</evidence>
<evidence type="ECO:0000256" key="10">
    <source>
        <dbReference type="ARBA" id="ARBA00023136"/>
    </source>
</evidence>
<feature type="transmembrane region" description="Helical" evidence="13">
    <location>
        <begin position="6"/>
        <end position="23"/>
    </location>
</feature>
<feature type="transmembrane region" description="Helical" evidence="13">
    <location>
        <begin position="71"/>
        <end position="90"/>
    </location>
</feature>
<comment type="similarity">
    <text evidence="2 12">Belongs to the sodium:solute symporter (SSF) (TC 2.A.21) family.</text>
</comment>
<keyword evidence="6" id="KW-0769">Symport</keyword>
<gene>
    <name evidence="14" type="ORF">APG10_00753</name>
    <name evidence="15" type="ORF">APG11_01006</name>
    <name evidence="16" type="ORF">APG12_00939</name>
</gene>
<dbReference type="Gene3D" id="1.20.1730.10">
    <property type="entry name" value="Sodium/glucose cotransporter"/>
    <property type="match status" value="1"/>
</dbReference>
<dbReference type="Proteomes" id="UP000092403">
    <property type="component" value="Unassembled WGS sequence"/>
</dbReference>
<dbReference type="Pfam" id="PF00474">
    <property type="entry name" value="SSF"/>
    <property type="match status" value="1"/>
</dbReference>
<evidence type="ECO:0000313" key="14">
    <source>
        <dbReference type="EMBL" id="KYC45528.1"/>
    </source>
</evidence>
<evidence type="ECO:0000256" key="1">
    <source>
        <dbReference type="ARBA" id="ARBA00004651"/>
    </source>
</evidence>
<sequence>MNNILILIGIYAIIGTIIALYSKGTKTQESFFIGDRNISGVVSALTYAATTYSAFMMVGLVGLSYATGVGALGFELTYLVGTLFFLSYYGPKIWKIAKEKGVVSPSGLLEKRYGLKTAKIAAIISLLALIPYTSVQLTGVALILETNANLSFVTGILIVGILIALWAFLGGLRGVALTDSIQGILMIVVSIFALIWVAYRFDFSAISSMGELMYVPNAIWTPKFFLGLTVPWFFFALTNPQVFQRLFIPKDLSALRKMIVYFGLFGLVYTVIVSFIGIQIRVLTFQGLFPVVQYRDNVTPTLLSLMPEWLSLLLALSIMAAAITTANSIVLTLSSMVSRDIIKEKGIFYGRISIIIMTIFIGLFAAKKISYIVELSVLSSTILLCLLPLIFGLFHYNIGKDLTGSVTIVGGFLIAVLLTFFKVSLIGLPTSITTLIASFGLFFVMGTLESKYIAKQK</sequence>
<dbReference type="Proteomes" id="UP000092401">
    <property type="component" value="Unassembled WGS sequence"/>
</dbReference>
<evidence type="ECO:0000256" key="5">
    <source>
        <dbReference type="ARBA" id="ARBA00022692"/>
    </source>
</evidence>
<dbReference type="InterPro" id="IPR001734">
    <property type="entry name" value="Na/solute_symporter"/>
</dbReference>
<feature type="transmembrane region" description="Helical" evidence="13">
    <location>
        <begin position="258"/>
        <end position="280"/>
    </location>
</feature>
<evidence type="ECO:0000313" key="15">
    <source>
        <dbReference type="EMBL" id="KYC47600.1"/>
    </source>
</evidence>
<organism evidence="15 17">
    <name type="scientific">Candidatus Methanofastidiosum methylothiophilum</name>
    <dbReference type="NCBI Taxonomy" id="1705564"/>
    <lineage>
        <taxon>Archaea</taxon>
        <taxon>Methanobacteriati</taxon>
        <taxon>Methanobacteriota</taxon>
        <taxon>Stenosarchaea group</taxon>
        <taxon>Candidatus Methanofastidiosia</taxon>
        <taxon>Candidatus Methanofastidiosales</taxon>
        <taxon>Candidatus Methanofastidiosaceae</taxon>
        <taxon>Candidatus Methanofastidiosum</taxon>
    </lineage>
</organism>
<keyword evidence="4" id="KW-1003">Cell membrane</keyword>
<feature type="transmembrane region" description="Helical" evidence="13">
    <location>
        <begin position="431"/>
        <end position="448"/>
    </location>
</feature>
<evidence type="ECO:0000256" key="8">
    <source>
        <dbReference type="ARBA" id="ARBA00023053"/>
    </source>
</evidence>
<keyword evidence="5 13" id="KW-0812">Transmembrane</keyword>
<evidence type="ECO:0000256" key="13">
    <source>
        <dbReference type="SAM" id="Phobius"/>
    </source>
</evidence>
<name>A0A150IRJ9_9EURY</name>
<feature type="transmembrane region" description="Helical" evidence="13">
    <location>
        <begin position="219"/>
        <end position="237"/>
    </location>
</feature>
<feature type="transmembrane region" description="Helical" evidence="13">
    <location>
        <begin position="371"/>
        <end position="394"/>
    </location>
</feature>
<feature type="transmembrane region" description="Helical" evidence="13">
    <location>
        <begin position="44"/>
        <end position="65"/>
    </location>
</feature>
<evidence type="ECO:0000256" key="6">
    <source>
        <dbReference type="ARBA" id="ARBA00022847"/>
    </source>
</evidence>
<keyword evidence="11" id="KW-0739">Sodium transport</keyword>
<dbReference type="PATRIC" id="fig|1706437.3.peg.1018"/>
<dbReference type="PANTHER" id="PTHR48086:SF3">
    <property type="entry name" value="SODIUM_PROLINE SYMPORTER"/>
    <property type="match status" value="1"/>
</dbReference>
<keyword evidence="10 13" id="KW-0472">Membrane</keyword>
<evidence type="ECO:0000256" key="11">
    <source>
        <dbReference type="ARBA" id="ARBA00023201"/>
    </source>
</evidence>
<feature type="transmembrane region" description="Helical" evidence="13">
    <location>
        <begin position="181"/>
        <end position="199"/>
    </location>
</feature>
<dbReference type="InterPro" id="IPR038377">
    <property type="entry name" value="Na/Glc_symporter_sf"/>
</dbReference>
<evidence type="ECO:0000313" key="18">
    <source>
        <dbReference type="Proteomes" id="UP000092401"/>
    </source>
</evidence>
<feature type="transmembrane region" description="Helical" evidence="13">
    <location>
        <begin position="406"/>
        <end position="425"/>
    </location>
</feature>
<proteinExistence type="inferred from homology"/>
<dbReference type="PATRIC" id="fig|1706438.3.peg.950"/>
<protein>
    <submittedName>
        <fullName evidence="15">Cation symporter ActP</fullName>
    </submittedName>
</protein>
<reference evidence="17 18" key="1">
    <citation type="journal article" date="2016" name="ISME J.">
        <title>Chasing the elusive Euryarchaeota class WSA2: genomes reveal a uniquely fastidious methyl-reducing methanogen.</title>
        <authorList>
            <person name="Nobu M.K."/>
            <person name="Narihiro T."/>
            <person name="Kuroda K."/>
            <person name="Mei R."/>
            <person name="Liu W.T."/>
        </authorList>
    </citation>
    <scope>NUCLEOTIDE SEQUENCE [LARGE SCALE GENOMIC DNA]</scope>
    <source>
        <strain evidence="14">B03fssc0709_Meth_Bin005</strain>
        <strain evidence="15">B15fssc0709_Meth_Bin003</strain>
        <strain evidence="16">BMIXfssc0709_Meth_Bin006</strain>
    </source>
</reference>
<dbReference type="EMBL" id="LNJC01000017">
    <property type="protein sequence ID" value="KYC50217.1"/>
    <property type="molecule type" value="Genomic_DNA"/>
</dbReference>
<keyword evidence="7 13" id="KW-1133">Transmembrane helix</keyword>
<dbReference type="GO" id="GO:0015293">
    <property type="term" value="F:symporter activity"/>
    <property type="evidence" value="ECO:0007669"/>
    <property type="project" value="UniProtKB-KW"/>
</dbReference>
<feature type="transmembrane region" description="Helical" evidence="13">
    <location>
        <begin position="120"/>
        <end position="144"/>
    </location>
</feature>
<dbReference type="EMBL" id="LNGE01000016">
    <property type="protein sequence ID" value="KYC45528.1"/>
    <property type="molecule type" value="Genomic_DNA"/>
</dbReference>